<dbReference type="SUPFAM" id="SSF69118">
    <property type="entry name" value="AhpD-like"/>
    <property type="match status" value="1"/>
</dbReference>
<dbReference type="EMBL" id="QQNH01000007">
    <property type="protein sequence ID" value="RDE09265.1"/>
    <property type="molecule type" value="Genomic_DNA"/>
</dbReference>
<comment type="caution">
    <text evidence="1">The sequence shown here is derived from an EMBL/GenBank/DDBJ whole genome shotgun (WGS) entry which is preliminary data.</text>
</comment>
<proteinExistence type="predicted"/>
<sequence>MATDTLNAVLEVGPALAELRARRPEFVGGTEDCRAAVLAPEVDVGLGRPLRAALAARMARLNGDEPLAAHYRQHLAEAGGSDDLDLIVAGGYPSDDPRLRAILRHVDFITVAPRACTRADTLRLNAAGVSVPEVVALSELIGFVNFEVRIAATLRLLEAGQ</sequence>
<name>A0A369W5X0_9HYPH</name>
<accession>A0A369W5X0</accession>
<dbReference type="Gene3D" id="1.20.1290.10">
    <property type="entry name" value="AhpD-like"/>
    <property type="match status" value="1"/>
</dbReference>
<dbReference type="RefSeq" id="WP_114645520.1">
    <property type="nucleotide sequence ID" value="NZ_QQNH01000007.1"/>
</dbReference>
<organism evidence="1 2">
    <name type="scientific">Pelagibacterium lacus</name>
    <dbReference type="NCBI Taxonomy" id="2282655"/>
    <lineage>
        <taxon>Bacteria</taxon>
        <taxon>Pseudomonadati</taxon>
        <taxon>Pseudomonadota</taxon>
        <taxon>Alphaproteobacteria</taxon>
        <taxon>Hyphomicrobiales</taxon>
        <taxon>Devosiaceae</taxon>
        <taxon>Pelagibacterium</taxon>
    </lineage>
</organism>
<evidence type="ECO:0000313" key="1">
    <source>
        <dbReference type="EMBL" id="RDE09265.1"/>
    </source>
</evidence>
<protein>
    <recommendedName>
        <fullName evidence="3">CMD domain protein</fullName>
    </recommendedName>
</protein>
<evidence type="ECO:0000313" key="2">
    <source>
        <dbReference type="Proteomes" id="UP000253759"/>
    </source>
</evidence>
<reference evidence="2" key="1">
    <citation type="submission" date="2018-07" db="EMBL/GenBank/DDBJ databases">
        <authorList>
            <person name="Liu B.-T."/>
            <person name="Du Z."/>
        </authorList>
    </citation>
    <scope>NUCLEOTIDE SEQUENCE [LARGE SCALE GENOMIC DNA]</scope>
    <source>
        <strain evidence="2">XYN52</strain>
    </source>
</reference>
<dbReference type="AlphaFoldDB" id="A0A369W5X0"/>
<dbReference type="InterPro" id="IPR029032">
    <property type="entry name" value="AhpD-like"/>
</dbReference>
<dbReference type="Proteomes" id="UP000253759">
    <property type="component" value="Unassembled WGS sequence"/>
</dbReference>
<evidence type="ECO:0008006" key="3">
    <source>
        <dbReference type="Google" id="ProtNLM"/>
    </source>
</evidence>
<gene>
    <name evidence="1" type="ORF">DVH29_07340</name>
</gene>
<keyword evidence="2" id="KW-1185">Reference proteome</keyword>
<dbReference type="OrthoDB" id="5077630at2"/>